<keyword evidence="1" id="KW-1133">Transmembrane helix</keyword>
<feature type="transmembrane region" description="Helical" evidence="1">
    <location>
        <begin position="138"/>
        <end position="167"/>
    </location>
</feature>
<feature type="transmembrane region" description="Helical" evidence="1">
    <location>
        <begin position="36"/>
        <end position="53"/>
    </location>
</feature>
<dbReference type="STRING" id="150033.RV14_GL002008"/>
<dbReference type="GO" id="GO:0000270">
    <property type="term" value="P:peptidoglycan metabolic process"/>
    <property type="evidence" value="ECO:0007669"/>
    <property type="project" value="TreeGrafter"/>
</dbReference>
<feature type="transmembrane region" description="Helical" evidence="1">
    <location>
        <begin position="212"/>
        <end position="238"/>
    </location>
</feature>
<feature type="domain" description="DUF218" evidence="2">
    <location>
        <begin position="249"/>
        <end position="398"/>
    </location>
</feature>
<keyword evidence="1" id="KW-0812">Transmembrane</keyword>
<dbReference type="PANTHER" id="PTHR30336">
    <property type="entry name" value="INNER MEMBRANE PROTEIN, PROBABLE PERMEASE"/>
    <property type="match status" value="1"/>
</dbReference>
<dbReference type="Pfam" id="PF02698">
    <property type="entry name" value="DUF218"/>
    <property type="match status" value="1"/>
</dbReference>
<proteinExistence type="predicted"/>
<evidence type="ECO:0000259" key="2">
    <source>
        <dbReference type="Pfam" id="PF02698"/>
    </source>
</evidence>
<dbReference type="GO" id="GO:0043164">
    <property type="term" value="P:Gram-negative-bacterium-type cell wall biogenesis"/>
    <property type="evidence" value="ECO:0007669"/>
    <property type="project" value="TreeGrafter"/>
</dbReference>
<feature type="transmembrane region" description="Helical" evidence="1">
    <location>
        <begin position="179"/>
        <end position="206"/>
    </location>
</feature>
<protein>
    <recommendedName>
        <fullName evidence="2">DUF218 domain-containing protein</fullName>
    </recommendedName>
</protein>
<dbReference type="GO" id="GO:0005886">
    <property type="term" value="C:plasma membrane"/>
    <property type="evidence" value="ECO:0007669"/>
    <property type="project" value="TreeGrafter"/>
</dbReference>
<comment type="caution">
    <text evidence="3">The sequence shown here is derived from an EMBL/GenBank/DDBJ whole genome shotgun (WGS) entry which is preliminary data.</text>
</comment>
<feature type="transmembrane region" description="Helical" evidence="1">
    <location>
        <begin position="408"/>
        <end position="428"/>
    </location>
</feature>
<feature type="transmembrane region" description="Helical" evidence="1">
    <location>
        <begin position="111"/>
        <end position="132"/>
    </location>
</feature>
<name>A0A1L8WPQ4_9ENTE</name>
<feature type="transmembrane region" description="Helical" evidence="1">
    <location>
        <begin position="85"/>
        <end position="104"/>
    </location>
</feature>
<organism evidence="3 4">
    <name type="scientific">Enterococcus ratti</name>
    <dbReference type="NCBI Taxonomy" id="150033"/>
    <lineage>
        <taxon>Bacteria</taxon>
        <taxon>Bacillati</taxon>
        <taxon>Bacillota</taxon>
        <taxon>Bacilli</taxon>
        <taxon>Lactobacillales</taxon>
        <taxon>Enterococcaceae</taxon>
        <taxon>Enterococcus</taxon>
    </lineage>
</organism>
<keyword evidence="4" id="KW-1185">Reference proteome</keyword>
<gene>
    <name evidence="3" type="ORF">RV14_GL002008</name>
</gene>
<accession>A0A1L8WPQ4</accession>
<feature type="transmembrane region" description="Helical" evidence="1">
    <location>
        <begin position="60"/>
        <end position="79"/>
    </location>
</feature>
<dbReference type="Gene3D" id="3.40.50.620">
    <property type="entry name" value="HUPs"/>
    <property type="match status" value="1"/>
</dbReference>
<dbReference type="CDD" id="cd06259">
    <property type="entry name" value="YdcF-like"/>
    <property type="match status" value="1"/>
</dbReference>
<dbReference type="InterPro" id="IPR051599">
    <property type="entry name" value="Cell_Envelope_Assoc"/>
</dbReference>
<evidence type="ECO:0000313" key="3">
    <source>
        <dbReference type="EMBL" id="OJG83005.1"/>
    </source>
</evidence>
<dbReference type="AlphaFoldDB" id="A0A1L8WPQ4"/>
<reference evidence="3 4" key="1">
    <citation type="submission" date="2014-12" db="EMBL/GenBank/DDBJ databases">
        <title>Draft genome sequences of 29 type strains of Enterococci.</title>
        <authorList>
            <person name="Zhong Z."/>
            <person name="Sun Z."/>
            <person name="Liu W."/>
            <person name="Zhang W."/>
            <person name="Zhang H."/>
        </authorList>
    </citation>
    <scope>NUCLEOTIDE SEQUENCE [LARGE SCALE GENOMIC DNA]</scope>
    <source>
        <strain evidence="3 4">DSM 15687</strain>
    </source>
</reference>
<dbReference type="InterPro" id="IPR014729">
    <property type="entry name" value="Rossmann-like_a/b/a_fold"/>
</dbReference>
<dbReference type="PANTHER" id="PTHR30336:SF18">
    <property type="entry name" value="MEMBRANE PROTEIN"/>
    <property type="match status" value="1"/>
</dbReference>
<sequence length="429" mass="49568">MQKYWCFFSFYPPIFLNKTSVQKLKGVHSMNLTRDLIFFVVYLLGFSSIFYWRKRQSDPALFFYCGTWTFMMMVTYFVILEIFYATFYFLIPLAFFSIFAFSYFNEKRKLLNGVLFNLFLISFGGYLIKLLIETQNVFIGGLIALLAFPALLILLFGIYILIVFLFWNGLIVLKRESLSLANLLTLLLAIFLTLYIIFQIFFIQYLPQWFNILFSAVPLILGYLFIVFYNFMTVSFLYQFNRPRYNQNYIIVLGAGLLNGEKVSPLLAKRINKAIAFYWAQSKATLNPPILLMSGGQGADEKIPEAIAMKQYALAKGIPERDILVETNSKTTLENMRFSKEIMDQQTDGSYRAIFTSNNYHIFRAGLYARQAKLKADGIGGKTALYYLPNAFLREYIAILVLHKKRHLLVSGLIVLGAALFAILTFIVH</sequence>
<dbReference type="InterPro" id="IPR003848">
    <property type="entry name" value="DUF218"/>
</dbReference>
<dbReference type="Proteomes" id="UP000182152">
    <property type="component" value="Unassembled WGS sequence"/>
</dbReference>
<evidence type="ECO:0000256" key="1">
    <source>
        <dbReference type="SAM" id="Phobius"/>
    </source>
</evidence>
<dbReference type="EMBL" id="JXLB01000006">
    <property type="protein sequence ID" value="OJG83005.1"/>
    <property type="molecule type" value="Genomic_DNA"/>
</dbReference>
<keyword evidence="1" id="KW-0472">Membrane</keyword>
<evidence type="ECO:0000313" key="4">
    <source>
        <dbReference type="Proteomes" id="UP000182152"/>
    </source>
</evidence>